<accession>A0A0B0NC38</accession>
<reference evidence="2" key="1">
    <citation type="submission" date="2014-09" db="EMBL/GenBank/DDBJ databases">
        <authorList>
            <person name="Mudge J."/>
            <person name="Ramaraj T."/>
            <person name="Lindquist I.E."/>
            <person name="Bharti A.K."/>
            <person name="Sundararajan A."/>
            <person name="Cameron C.T."/>
            <person name="Woodward J.E."/>
            <person name="May G.D."/>
            <person name="Brubaker C."/>
            <person name="Broadhvest J."/>
            <person name="Wilkins T.A."/>
        </authorList>
    </citation>
    <scope>NUCLEOTIDE SEQUENCE</scope>
    <source>
        <strain evidence="2">cv. AKA8401</strain>
    </source>
</reference>
<dbReference type="AlphaFoldDB" id="A0A0B0NC38"/>
<protein>
    <submittedName>
        <fullName evidence="1">Uncharacterized protein</fullName>
    </submittedName>
</protein>
<keyword evidence="2" id="KW-1185">Reference proteome</keyword>
<dbReference type="EMBL" id="KN397089">
    <property type="protein sequence ID" value="KHG12128.1"/>
    <property type="molecule type" value="Genomic_DNA"/>
</dbReference>
<evidence type="ECO:0000313" key="2">
    <source>
        <dbReference type="Proteomes" id="UP000032142"/>
    </source>
</evidence>
<proteinExistence type="predicted"/>
<organism evidence="1 2">
    <name type="scientific">Gossypium arboreum</name>
    <name type="common">Tree cotton</name>
    <name type="synonym">Gossypium nanking</name>
    <dbReference type="NCBI Taxonomy" id="29729"/>
    <lineage>
        <taxon>Eukaryota</taxon>
        <taxon>Viridiplantae</taxon>
        <taxon>Streptophyta</taxon>
        <taxon>Embryophyta</taxon>
        <taxon>Tracheophyta</taxon>
        <taxon>Spermatophyta</taxon>
        <taxon>Magnoliopsida</taxon>
        <taxon>eudicotyledons</taxon>
        <taxon>Gunneridae</taxon>
        <taxon>Pentapetalae</taxon>
        <taxon>rosids</taxon>
        <taxon>malvids</taxon>
        <taxon>Malvales</taxon>
        <taxon>Malvaceae</taxon>
        <taxon>Malvoideae</taxon>
        <taxon>Gossypium</taxon>
    </lineage>
</organism>
<evidence type="ECO:0000313" key="1">
    <source>
        <dbReference type="EMBL" id="KHG12128.1"/>
    </source>
</evidence>
<name>A0A0B0NC38_GOSAR</name>
<dbReference type="Proteomes" id="UP000032142">
    <property type="component" value="Unassembled WGS sequence"/>
</dbReference>
<gene>
    <name evidence="1" type="ORF">F383_38089</name>
</gene>
<sequence>MKCPSWNIYLNHYPYIMDIKCTFCLQQHDGWPLHIKWEVCHANPPILHYYLFGHYKLAYSIFKHFNIGPIL</sequence>